<comment type="catalytic activity">
    <reaction evidence="5">
        <text>octanoate + ATP + CoA = octanoyl-CoA + AMP + diphosphate</text>
        <dbReference type="Rhea" id="RHEA:33631"/>
        <dbReference type="ChEBI" id="CHEBI:25646"/>
        <dbReference type="ChEBI" id="CHEBI:30616"/>
        <dbReference type="ChEBI" id="CHEBI:33019"/>
        <dbReference type="ChEBI" id="CHEBI:57287"/>
        <dbReference type="ChEBI" id="CHEBI:57386"/>
        <dbReference type="ChEBI" id="CHEBI:456215"/>
    </reaction>
</comment>
<dbReference type="AlphaFoldDB" id="A0A0K2T4K4"/>
<dbReference type="PANTHER" id="PTHR43201">
    <property type="entry name" value="ACYL-COA SYNTHETASE"/>
    <property type="match status" value="1"/>
</dbReference>
<dbReference type="Gene3D" id="3.40.50.12780">
    <property type="entry name" value="N-terminal domain of ligase-like"/>
    <property type="match status" value="1"/>
</dbReference>
<dbReference type="Pfam" id="PF13193">
    <property type="entry name" value="AMP-binding_C"/>
    <property type="match status" value="1"/>
</dbReference>
<evidence type="ECO:0000256" key="3">
    <source>
        <dbReference type="ARBA" id="ARBA00037247"/>
    </source>
</evidence>
<feature type="domain" description="AMP-dependent synthetase/ligase" evidence="7">
    <location>
        <begin position="5"/>
        <end position="114"/>
    </location>
</feature>
<evidence type="ECO:0000256" key="1">
    <source>
        <dbReference type="ARBA" id="ARBA00006432"/>
    </source>
</evidence>
<dbReference type="EMBL" id="HACA01003156">
    <property type="protein sequence ID" value="CDW20517.1"/>
    <property type="molecule type" value="Transcribed_RNA"/>
</dbReference>
<dbReference type="InterPro" id="IPR025110">
    <property type="entry name" value="AMP-bd_C"/>
</dbReference>
<dbReference type="GO" id="GO:0031956">
    <property type="term" value="F:medium-chain fatty acid-CoA ligase activity"/>
    <property type="evidence" value="ECO:0007669"/>
    <property type="project" value="UniProtKB-EC"/>
</dbReference>
<evidence type="ECO:0000256" key="4">
    <source>
        <dbReference type="ARBA" id="ARBA00039638"/>
    </source>
</evidence>
<dbReference type="Pfam" id="PF00501">
    <property type="entry name" value="AMP-binding"/>
    <property type="match status" value="1"/>
</dbReference>
<comment type="function">
    <text evidence="3">Acyl-CoA synthases catalyze the initial reaction in fatty acid metabolism, by forming a thioester with CoA. Has some preference toward medium-chain substrates. Plays a role in adipocyte differentiation.</text>
</comment>
<proteinExistence type="inferred from homology"/>
<comment type="catalytic activity">
    <reaction evidence="6">
        <text>a medium-chain fatty acid + ATP + CoA = a medium-chain fatty acyl-CoA + AMP + diphosphate</text>
        <dbReference type="Rhea" id="RHEA:48340"/>
        <dbReference type="ChEBI" id="CHEBI:30616"/>
        <dbReference type="ChEBI" id="CHEBI:33019"/>
        <dbReference type="ChEBI" id="CHEBI:57287"/>
        <dbReference type="ChEBI" id="CHEBI:59558"/>
        <dbReference type="ChEBI" id="CHEBI:90546"/>
        <dbReference type="ChEBI" id="CHEBI:456215"/>
        <dbReference type="EC" id="6.2.1.2"/>
    </reaction>
</comment>
<dbReference type="Gene3D" id="3.30.300.30">
    <property type="match status" value="1"/>
</dbReference>
<sequence>MYVAVLEAQKKLKVDVSSVELGITGGSNCLVEVCEDFEKHLNMKSLMNIYGATETGPATFVPSPEDSFEVRINTVGPPLGHVEAKIVDQNGKILPVNTPGELWVRTPGLMHGYYKDQKSSQKAIGPDRYYHSGDLAMITEKGYGKIIGRLDDMVNRGGENIYPKEIEDFLLKHPNIVEVYIIGVPDDYMGEELCAWICLEEGAKEFDLKEHCKGKIAHFKIPKYSMFVKDFPKTLSGKVKKLEMRGISIEKLGLKKSS</sequence>
<feature type="domain" description="AMP-binding enzyme C-terminal" evidence="8">
    <location>
        <begin position="165"/>
        <end position="238"/>
    </location>
</feature>
<evidence type="ECO:0000313" key="9">
    <source>
        <dbReference type="EMBL" id="CDW20517.1"/>
    </source>
</evidence>
<dbReference type="FunFam" id="3.30.300.30:FF:000008">
    <property type="entry name" value="2,3-dihydroxybenzoate-AMP ligase"/>
    <property type="match status" value="1"/>
</dbReference>
<evidence type="ECO:0000256" key="6">
    <source>
        <dbReference type="ARBA" id="ARBA00048277"/>
    </source>
</evidence>
<comment type="similarity">
    <text evidence="1">Belongs to the ATP-dependent AMP-binding enzyme family.</text>
</comment>
<evidence type="ECO:0000256" key="2">
    <source>
        <dbReference type="ARBA" id="ARBA00022598"/>
    </source>
</evidence>
<name>A0A0K2T4K4_LEPSM</name>
<keyword evidence="2" id="KW-0436">Ligase</keyword>
<dbReference type="GO" id="GO:0006631">
    <property type="term" value="P:fatty acid metabolic process"/>
    <property type="evidence" value="ECO:0007669"/>
    <property type="project" value="TreeGrafter"/>
</dbReference>
<dbReference type="InterPro" id="IPR042099">
    <property type="entry name" value="ANL_N_sf"/>
</dbReference>
<evidence type="ECO:0000256" key="5">
    <source>
        <dbReference type="ARBA" id="ARBA00047319"/>
    </source>
</evidence>
<dbReference type="InterPro" id="IPR045851">
    <property type="entry name" value="AMP-bd_C_sf"/>
</dbReference>
<dbReference type="PANTHER" id="PTHR43201:SF5">
    <property type="entry name" value="MEDIUM-CHAIN ACYL-COA LIGASE ACSF2, MITOCHONDRIAL"/>
    <property type="match status" value="1"/>
</dbReference>
<evidence type="ECO:0000259" key="8">
    <source>
        <dbReference type="Pfam" id="PF13193"/>
    </source>
</evidence>
<accession>A0A0K2T4K4</accession>
<dbReference type="OrthoDB" id="10253115at2759"/>
<reference evidence="9" key="1">
    <citation type="submission" date="2014-05" db="EMBL/GenBank/DDBJ databases">
        <authorList>
            <person name="Chronopoulou M."/>
        </authorList>
    </citation>
    <scope>NUCLEOTIDE SEQUENCE</scope>
    <source>
        <tissue evidence="9">Whole organism</tissue>
    </source>
</reference>
<dbReference type="SUPFAM" id="SSF56801">
    <property type="entry name" value="Acetyl-CoA synthetase-like"/>
    <property type="match status" value="1"/>
</dbReference>
<organism evidence="9">
    <name type="scientific">Lepeophtheirus salmonis</name>
    <name type="common">Salmon louse</name>
    <name type="synonym">Caligus salmonis</name>
    <dbReference type="NCBI Taxonomy" id="72036"/>
    <lineage>
        <taxon>Eukaryota</taxon>
        <taxon>Metazoa</taxon>
        <taxon>Ecdysozoa</taxon>
        <taxon>Arthropoda</taxon>
        <taxon>Crustacea</taxon>
        <taxon>Multicrustacea</taxon>
        <taxon>Hexanauplia</taxon>
        <taxon>Copepoda</taxon>
        <taxon>Siphonostomatoida</taxon>
        <taxon>Caligidae</taxon>
        <taxon>Lepeophtheirus</taxon>
    </lineage>
</organism>
<dbReference type="InterPro" id="IPR000873">
    <property type="entry name" value="AMP-dep_synth/lig_dom"/>
</dbReference>
<protein>
    <recommendedName>
        <fullName evidence="4">Medium-chain acyl-CoA ligase ACSF2, mitochondrial</fullName>
    </recommendedName>
</protein>
<evidence type="ECO:0000259" key="7">
    <source>
        <dbReference type="Pfam" id="PF00501"/>
    </source>
</evidence>